<keyword evidence="1" id="KW-0812">Transmembrane</keyword>
<comment type="caution">
    <text evidence="2">The sequence shown here is derived from an EMBL/GenBank/DDBJ whole genome shotgun (WGS) entry which is preliminary data.</text>
</comment>
<feature type="transmembrane region" description="Helical" evidence="1">
    <location>
        <begin position="60"/>
        <end position="81"/>
    </location>
</feature>
<dbReference type="Proteomes" id="UP000615446">
    <property type="component" value="Unassembled WGS sequence"/>
</dbReference>
<keyword evidence="1" id="KW-0472">Membrane</keyword>
<keyword evidence="1" id="KW-1133">Transmembrane helix</keyword>
<dbReference type="EMBL" id="BLAL01000324">
    <property type="protein sequence ID" value="GET03560.1"/>
    <property type="molecule type" value="Genomic_DNA"/>
</dbReference>
<reference evidence="2" key="1">
    <citation type="submission" date="2019-10" db="EMBL/GenBank/DDBJ databases">
        <title>Conservation and host-specific expression of non-tandemly repeated heterogenous ribosome RNA gene in arbuscular mycorrhizal fungi.</title>
        <authorList>
            <person name="Maeda T."/>
            <person name="Kobayashi Y."/>
            <person name="Nakagawa T."/>
            <person name="Ezawa T."/>
            <person name="Yamaguchi K."/>
            <person name="Bino T."/>
            <person name="Nishimoto Y."/>
            <person name="Shigenobu S."/>
            <person name="Kawaguchi M."/>
        </authorList>
    </citation>
    <scope>NUCLEOTIDE SEQUENCE</scope>
    <source>
        <strain evidence="2">HR1</strain>
    </source>
</reference>
<proteinExistence type="predicted"/>
<sequence length="83" mass="9505">MISATSISNLSDDDIKYVASTEVNAKKKALLFLPFNFKSQTIKEQALWWSALHKLRKTEYLSSIHLVKGFIFWVLLAIFGITK</sequence>
<evidence type="ECO:0000256" key="1">
    <source>
        <dbReference type="SAM" id="Phobius"/>
    </source>
</evidence>
<name>A0A8H3MIQ9_9GLOM</name>
<organism evidence="2 3">
    <name type="scientific">Rhizophagus clarus</name>
    <dbReference type="NCBI Taxonomy" id="94130"/>
    <lineage>
        <taxon>Eukaryota</taxon>
        <taxon>Fungi</taxon>
        <taxon>Fungi incertae sedis</taxon>
        <taxon>Mucoromycota</taxon>
        <taxon>Glomeromycotina</taxon>
        <taxon>Glomeromycetes</taxon>
        <taxon>Glomerales</taxon>
        <taxon>Glomeraceae</taxon>
        <taxon>Rhizophagus</taxon>
    </lineage>
</organism>
<gene>
    <name evidence="2" type="ORF">RCL2_002989700</name>
</gene>
<evidence type="ECO:0000313" key="3">
    <source>
        <dbReference type="Proteomes" id="UP000615446"/>
    </source>
</evidence>
<dbReference type="AlphaFoldDB" id="A0A8H3MIQ9"/>
<protein>
    <submittedName>
        <fullName evidence="2">Uncharacterized protein</fullName>
    </submittedName>
</protein>
<evidence type="ECO:0000313" key="2">
    <source>
        <dbReference type="EMBL" id="GET03560.1"/>
    </source>
</evidence>
<accession>A0A8H3MIQ9</accession>